<feature type="compositionally biased region" description="Basic and acidic residues" evidence="1">
    <location>
        <begin position="251"/>
        <end position="266"/>
    </location>
</feature>
<feature type="compositionally biased region" description="Basic residues" evidence="1">
    <location>
        <begin position="565"/>
        <end position="583"/>
    </location>
</feature>
<feature type="region of interest" description="Disordered" evidence="1">
    <location>
        <begin position="496"/>
        <end position="537"/>
    </location>
</feature>
<name>A0AAD6Y463_9AGAR</name>
<protein>
    <submittedName>
        <fullName evidence="2">Uncharacterized protein</fullName>
    </submittedName>
</protein>
<feature type="compositionally biased region" description="Low complexity" evidence="1">
    <location>
        <begin position="8"/>
        <end position="19"/>
    </location>
</feature>
<feature type="compositionally biased region" description="Acidic residues" evidence="1">
    <location>
        <begin position="516"/>
        <end position="532"/>
    </location>
</feature>
<evidence type="ECO:0000313" key="3">
    <source>
        <dbReference type="Proteomes" id="UP001219525"/>
    </source>
</evidence>
<gene>
    <name evidence="2" type="ORF">GGX14DRAFT_482610</name>
</gene>
<reference evidence="2" key="1">
    <citation type="submission" date="2023-03" db="EMBL/GenBank/DDBJ databases">
        <title>Massive genome expansion in bonnet fungi (Mycena s.s.) driven by repeated elements and novel gene families across ecological guilds.</title>
        <authorList>
            <consortium name="Lawrence Berkeley National Laboratory"/>
            <person name="Harder C.B."/>
            <person name="Miyauchi S."/>
            <person name="Viragh M."/>
            <person name="Kuo A."/>
            <person name="Thoen E."/>
            <person name="Andreopoulos B."/>
            <person name="Lu D."/>
            <person name="Skrede I."/>
            <person name="Drula E."/>
            <person name="Henrissat B."/>
            <person name="Morin E."/>
            <person name="Kohler A."/>
            <person name="Barry K."/>
            <person name="LaButti K."/>
            <person name="Morin E."/>
            <person name="Salamov A."/>
            <person name="Lipzen A."/>
            <person name="Mereny Z."/>
            <person name="Hegedus B."/>
            <person name="Baldrian P."/>
            <person name="Stursova M."/>
            <person name="Weitz H."/>
            <person name="Taylor A."/>
            <person name="Grigoriev I.V."/>
            <person name="Nagy L.G."/>
            <person name="Martin F."/>
            <person name="Kauserud H."/>
        </authorList>
    </citation>
    <scope>NUCLEOTIDE SEQUENCE</scope>
    <source>
        <strain evidence="2">9144</strain>
    </source>
</reference>
<feature type="compositionally biased region" description="Low complexity" evidence="1">
    <location>
        <begin position="272"/>
        <end position="284"/>
    </location>
</feature>
<feature type="region of interest" description="Disordered" evidence="1">
    <location>
        <begin position="1"/>
        <end position="86"/>
    </location>
</feature>
<feature type="region of interest" description="Disordered" evidence="1">
    <location>
        <begin position="251"/>
        <end position="293"/>
    </location>
</feature>
<dbReference type="EMBL" id="JARJCW010000143">
    <property type="protein sequence ID" value="KAJ7190778.1"/>
    <property type="molecule type" value="Genomic_DNA"/>
</dbReference>
<feature type="region of interest" description="Disordered" evidence="1">
    <location>
        <begin position="560"/>
        <end position="583"/>
    </location>
</feature>
<feature type="compositionally biased region" description="Pro residues" evidence="1">
    <location>
        <begin position="158"/>
        <end position="167"/>
    </location>
</feature>
<accession>A0AAD6Y463</accession>
<dbReference type="AlphaFoldDB" id="A0AAD6Y463"/>
<feature type="region of interest" description="Disordered" evidence="1">
    <location>
        <begin position="109"/>
        <end position="167"/>
    </location>
</feature>
<comment type="caution">
    <text evidence="2">The sequence shown here is derived from an EMBL/GenBank/DDBJ whole genome shotgun (WGS) entry which is preliminary data.</text>
</comment>
<dbReference type="Proteomes" id="UP001219525">
    <property type="component" value="Unassembled WGS sequence"/>
</dbReference>
<feature type="compositionally biased region" description="Pro residues" evidence="1">
    <location>
        <begin position="127"/>
        <end position="145"/>
    </location>
</feature>
<proteinExistence type="predicted"/>
<evidence type="ECO:0000313" key="2">
    <source>
        <dbReference type="EMBL" id="KAJ7190778.1"/>
    </source>
</evidence>
<organism evidence="2 3">
    <name type="scientific">Mycena pura</name>
    <dbReference type="NCBI Taxonomy" id="153505"/>
    <lineage>
        <taxon>Eukaryota</taxon>
        <taxon>Fungi</taxon>
        <taxon>Dikarya</taxon>
        <taxon>Basidiomycota</taxon>
        <taxon>Agaricomycotina</taxon>
        <taxon>Agaricomycetes</taxon>
        <taxon>Agaricomycetidae</taxon>
        <taxon>Agaricales</taxon>
        <taxon>Marasmiineae</taxon>
        <taxon>Mycenaceae</taxon>
        <taxon>Mycena</taxon>
    </lineage>
</organism>
<sequence length="626" mass="67735">MATLMERPLSALSMPASPSIVPQRRTREPVEVIDVDSFEDPHSRPSQRRRVEQSQPQDVIEVLDSDEESTGDMVAGGSGGGRRREAHLSSGIVSGFGSRSASAHSVRWHYSSTGGAGSSRQARQYISPPPPHFDTQPIPPVPPLPQRYSSFASFHSPVPRPRPPRVPPPSFNINVNEGPSSGSGVPEPIRPLSEPLAFEIPSSPPAPTPPLAHHHHLPLDHEVYLRPAPPARHNPPMGFGGALISTNNARLEAERAERQRRSERRAAGGRVPPAIASTSASSSTRRPHPSRNSLANRLASLNPFRWGTAPDQPVNDVNIIALAQRSDEEHISGDAQLALDLYLQDQEYTLGSRFAHPARDFARREVALLRRWAGGATKDDEDYKKEWTHPGTPEAGFVFDFAPSEILPAVNGKGKGKEVVIDVDADKEGVSTLLVCARCLDPLLLRSEGITEGGEEEARKRKVWALRCGHLIDGKCLDGLYKPLDDTNAPAALDVSDSKGKGKGKGKAVAPAISDKEDEEQELDDLFGDSDAGDLIPTPPMRMRLRSGAALGVPSAFALAAPPSRSRRGRTAKRKGKGKAKPRKPVVEARYEWACPVAGCGRRHMSEKIDGLWVNSADKGAIGLFV</sequence>
<feature type="compositionally biased region" description="Acidic residues" evidence="1">
    <location>
        <begin position="61"/>
        <end position="70"/>
    </location>
</feature>
<evidence type="ECO:0000256" key="1">
    <source>
        <dbReference type="SAM" id="MobiDB-lite"/>
    </source>
</evidence>
<keyword evidence="3" id="KW-1185">Reference proteome</keyword>
<feature type="compositionally biased region" description="Polar residues" evidence="1">
    <location>
        <begin position="110"/>
        <end position="124"/>
    </location>
</feature>